<feature type="non-terminal residue" evidence="1">
    <location>
        <position position="155"/>
    </location>
</feature>
<dbReference type="EMBL" id="NMUH01004086">
    <property type="protein sequence ID" value="MQM08302.1"/>
    <property type="molecule type" value="Genomic_DNA"/>
</dbReference>
<protein>
    <submittedName>
        <fullName evidence="1">Uncharacterized protein</fullName>
    </submittedName>
</protein>
<evidence type="ECO:0000313" key="2">
    <source>
        <dbReference type="Proteomes" id="UP000652761"/>
    </source>
</evidence>
<comment type="caution">
    <text evidence="1">The sequence shown here is derived from an EMBL/GenBank/DDBJ whole genome shotgun (WGS) entry which is preliminary data.</text>
</comment>
<dbReference type="Proteomes" id="UP000652761">
    <property type="component" value="Unassembled WGS sequence"/>
</dbReference>
<name>A0A843WDL9_COLES</name>
<proteinExistence type="predicted"/>
<evidence type="ECO:0000313" key="1">
    <source>
        <dbReference type="EMBL" id="MQM08302.1"/>
    </source>
</evidence>
<dbReference type="AlphaFoldDB" id="A0A843WDL9"/>
<organism evidence="1 2">
    <name type="scientific">Colocasia esculenta</name>
    <name type="common">Wild taro</name>
    <name type="synonym">Arum esculentum</name>
    <dbReference type="NCBI Taxonomy" id="4460"/>
    <lineage>
        <taxon>Eukaryota</taxon>
        <taxon>Viridiplantae</taxon>
        <taxon>Streptophyta</taxon>
        <taxon>Embryophyta</taxon>
        <taxon>Tracheophyta</taxon>
        <taxon>Spermatophyta</taxon>
        <taxon>Magnoliopsida</taxon>
        <taxon>Liliopsida</taxon>
        <taxon>Araceae</taxon>
        <taxon>Aroideae</taxon>
        <taxon>Colocasieae</taxon>
        <taxon>Colocasia</taxon>
    </lineage>
</organism>
<reference evidence="1" key="1">
    <citation type="submission" date="2017-07" db="EMBL/GenBank/DDBJ databases">
        <title>Taro Niue Genome Assembly and Annotation.</title>
        <authorList>
            <person name="Atibalentja N."/>
            <person name="Keating K."/>
            <person name="Fields C.J."/>
        </authorList>
    </citation>
    <scope>NUCLEOTIDE SEQUENCE</scope>
    <source>
        <strain evidence="1">Niue_2</strain>
        <tissue evidence="1">Leaf</tissue>
    </source>
</reference>
<keyword evidence="2" id="KW-1185">Reference proteome</keyword>
<accession>A0A843WDL9</accession>
<sequence>LGGTASVDTQADCVDTTGYWLQNRLLGGTVSVDTQTDCVDTTGYCFRTGFWKGQWKRYGYKAHQLADQAGLGTHTYLGPAIYSFSTPLLSPEHGLDSHVLYVERLSKCVDTQADCVDTTGYWLQNKLLGGTVSVDTQADYVDTTGYCFRTGFWEG</sequence>
<feature type="non-terminal residue" evidence="1">
    <location>
        <position position="1"/>
    </location>
</feature>
<gene>
    <name evidence="1" type="ORF">Taro_041156</name>
</gene>